<keyword evidence="1" id="KW-0863">Zinc-finger</keyword>
<reference evidence="4" key="1">
    <citation type="submission" date="2021-02" db="EMBL/GenBank/DDBJ databases">
        <authorList>
            <person name="Nowell W R."/>
        </authorList>
    </citation>
    <scope>NUCLEOTIDE SEQUENCE</scope>
</reference>
<name>A0A820X725_9BILA</name>
<organism evidence="4 5">
    <name type="scientific">Rotaria magnacalcarata</name>
    <dbReference type="NCBI Taxonomy" id="392030"/>
    <lineage>
        <taxon>Eukaryota</taxon>
        <taxon>Metazoa</taxon>
        <taxon>Spiralia</taxon>
        <taxon>Gnathifera</taxon>
        <taxon>Rotifera</taxon>
        <taxon>Eurotatoria</taxon>
        <taxon>Bdelloidea</taxon>
        <taxon>Philodinida</taxon>
        <taxon>Philodinidae</taxon>
        <taxon>Rotaria</taxon>
    </lineage>
</organism>
<evidence type="ECO:0000313" key="4">
    <source>
        <dbReference type="EMBL" id="CAF4525525.1"/>
    </source>
</evidence>
<dbReference type="InterPro" id="IPR001878">
    <property type="entry name" value="Znf_CCHC"/>
</dbReference>
<protein>
    <recommendedName>
        <fullName evidence="3">CCHC-type domain-containing protein</fullName>
    </recommendedName>
</protein>
<dbReference type="SUPFAM" id="SSF57756">
    <property type="entry name" value="Retrovirus zinc finger-like domains"/>
    <property type="match status" value="1"/>
</dbReference>
<dbReference type="Proteomes" id="UP000663866">
    <property type="component" value="Unassembled WGS sequence"/>
</dbReference>
<dbReference type="PROSITE" id="PS50158">
    <property type="entry name" value="ZF_CCHC"/>
    <property type="match status" value="1"/>
</dbReference>
<feature type="domain" description="CCHC-type" evidence="3">
    <location>
        <begin position="133"/>
        <end position="147"/>
    </location>
</feature>
<evidence type="ECO:0000256" key="1">
    <source>
        <dbReference type="PROSITE-ProRule" id="PRU00047"/>
    </source>
</evidence>
<dbReference type="GO" id="GO:0008270">
    <property type="term" value="F:zinc ion binding"/>
    <property type="evidence" value="ECO:0007669"/>
    <property type="project" value="UniProtKB-KW"/>
</dbReference>
<sequence length="152" mass="17205">MKITLYEKLQGEEFDTPQALLLRAQRIELNNAVLDARKDEYIINPTVLPTSSSLRSDHNTRWDQPSNSPISSSQYPTSSYPPPLLPTGSEFRFTHSSNATGSRYSFPSQPTSYNSRGLSTNNRSARHHRPIICYSCNQPGHISPHCPYRPKE</sequence>
<dbReference type="EMBL" id="CAJOBG010057036">
    <property type="protein sequence ID" value="CAF4525525.1"/>
    <property type="molecule type" value="Genomic_DNA"/>
</dbReference>
<keyword evidence="1" id="KW-0479">Metal-binding</keyword>
<evidence type="ECO:0000313" key="5">
    <source>
        <dbReference type="Proteomes" id="UP000663866"/>
    </source>
</evidence>
<feature type="compositionally biased region" description="Low complexity" evidence="2">
    <location>
        <begin position="64"/>
        <end position="78"/>
    </location>
</feature>
<gene>
    <name evidence="4" type="ORF">OVN521_LOCUS42059</name>
</gene>
<keyword evidence="5" id="KW-1185">Reference proteome</keyword>
<feature type="region of interest" description="Disordered" evidence="2">
    <location>
        <begin position="48"/>
        <end position="122"/>
    </location>
</feature>
<dbReference type="AlphaFoldDB" id="A0A820X725"/>
<feature type="compositionally biased region" description="Polar residues" evidence="2">
    <location>
        <begin position="94"/>
        <end position="122"/>
    </location>
</feature>
<evidence type="ECO:0000259" key="3">
    <source>
        <dbReference type="PROSITE" id="PS50158"/>
    </source>
</evidence>
<evidence type="ECO:0000256" key="2">
    <source>
        <dbReference type="SAM" id="MobiDB-lite"/>
    </source>
</evidence>
<dbReference type="GO" id="GO:0003676">
    <property type="term" value="F:nucleic acid binding"/>
    <property type="evidence" value="ECO:0007669"/>
    <property type="project" value="InterPro"/>
</dbReference>
<dbReference type="InterPro" id="IPR036875">
    <property type="entry name" value="Znf_CCHC_sf"/>
</dbReference>
<proteinExistence type="predicted"/>
<accession>A0A820X725</accession>
<comment type="caution">
    <text evidence="4">The sequence shown here is derived from an EMBL/GenBank/DDBJ whole genome shotgun (WGS) entry which is preliminary data.</text>
</comment>
<keyword evidence="1" id="KW-0862">Zinc</keyword>
<dbReference type="Pfam" id="PF00098">
    <property type="entry name" value="zf-CCHC"/>
    <property type="match status" value="1"/>
</dbReference>